<evidence type="ECO:0000313" key="12">
    <source>
        <dbReference type="Proteomes" id="UP001651690"/>
    </source>
</evidence>
<reference evidence="11 12" key="1">
    <citation type="submission" date="2022-06" db="EMBL/GenBank/DDBJ databases">
        <title>Mycolicibacterium sp. CAU 1645 isolated from seawater.</title>
        <authorList>
            <person name="Kim W."/>
        </authorList>
    </citation>
    <scope>NUCLEOTIDE SEQUENCE [LARGE SCALE GENOMIC DNA]</scope>
    <source>
        <strain evidence="11 12">CAU 1645</strain>
    </source>
</reference>
<keyword evidence="3" id="KW-0808">Transferase</keyword>
<dbReference type="PROSITE" id="PS00107">
    <property type="entry name" value="PROTEIN_KINASE_ATP"/>
    <property type="match status" value="1"/>
</dbReference>
<dbReference type="GO" id="GO:0004674">
    <property type="term" value="F:protein serine/threonine kinase activity"/>
    <property type="evidence" value="ECO:0007669"/>
    <property type="project" value="UniProtKB-KW"/>
</dbReference>
<organism evidence="11 12">
    <name type="scientific">Mycolicibacterium arenosum</name>
    <dbReference type="NCBI Taxonomy" id="2952157"/>
    <lineage>
        <taxon>Bacteria</taxon>
        <taxon>Bacillati</taxon>
        <taxon>Actinomycetota</taxon>
        <taxon>Actinomycetes</taxon>
        <taxon>Mycobacteriales</taxon>
        <taxon>Mycobacteriaceae</taxon>
        <taxon>Mycolicibacterium</taxon>
    </lineage>
</organism>
<feature type="compositionally biased region" description="Basic and acidic residues" evidence="8">
    <location>
        <begin position="371"/>
        <end position="383"/>
    </location>
</feature>
<evidence type="ECO:0000256" key="9">
    <source>
        <dbReference type="SAM" id="Phobius"/>
    </source>
</evidence>
<evidence type="ECO:0000256" key="4">
    <source>
        <dbReference type="ARBA" id="ARBA00022741"/>
    </source>
</evidence>
<comment type="caution">
    <text evidence="11">The sequence shown here is derived from an EMBL/GenBank/DDBJ whole genome shotgun (WGS) entry which is preliminary data.</text>
</comment>
<evidence type="ECO:0000256" key="2">
    <source>
        <dbReference type="ARBA" id="ARBA00022527"/>
    </source>
</evidence>
<dbReference type="InterPro" id="IPR011009">
    <property type="entry name" value="Kinase-like_dom_sf"/>
</dbReference>
<dbReference type="PANTHER" id="PTHR43289">
    <property type="entry name" value="MITOGEN-ACTIVATED PROTEIN KINASE KINASE KINASE 20-RELATED"/>
    <property type="match status" value="1"/>
</dbReference>
<evidence type="ECO:0000256" key="1">
    <source>
        <dbReference type="ARBA" id="ARBA00012513"/>
    </source>
</evidence>
<dbReference type="InterPro" id="IPR000719">
    <property type="entry name" value="Prot_kinase_dom"/>
</dbReference>
<sequence length="395" mass="41307">MTGHLLAGRYELRGVLGRGGMAEVRDGWDTRFNRPVAVKLLYPVFSERSDLRRRFADEARSAGSLSHPNIVTVYDSGEDRGAPFIVMERLSGDTLGDLMAAGPMDPPRVRAVLDQVLAALQAAHAAGVLHRDIKPANILLCPSGVKVADFGIAKSSGSAPTTTGQLVGTMCYLSPQRVLGAPASAADDLYAAGLVGYEALLGAPAYQQDNLAALARAITDEPLPPLTGLRGDVDPLLAEVVDRALTRDAHHRFASAGQMRAALAGDRAALAAVTPARRPATKVMDQPPVSSVYPAPVVSQEKHSRARRFAFVAGIVAAFAVAAWALAMMGPFSSTPEPEPISTSTSTTPPPPPTTTSPTPTVTPVTQAPEPPKEKKPKGEGRPGRGNGNGNGRSG</sequence>
<name>A0ABT1M356_9MYCO</name>
<evidence type="ECO:0000313" key="11">
    <source>
        <dbReference type="EMBL" id="MCP9272277.1"/>
    </source>
</evidence>
<proteinExistence type="predicted"/>
<evidence type="ECO:0000256" key="5">
    <source>
        <dbReference type="ARBA" id="ARBA00022777"/>
    </source>
</evidence>
<feature type="compositionally biased region" description="Gly residues" evidence="8">
    <location>
        <begin position="384"/>
        <end position="395"/>
    </location>
</feature>
<dbReference type="SUPFAM" id="SSF56112">
    <property type="entry name" value="Protein kinase-like (PK-like)"/>
    <property type="match status" value="1"/>
</dbReference>
<dbReference type="RefSeq" id="WP_255059459.1">
    <property type="nucleotide sequence ID" value="NZ_JANDBD010000003.1"/>
</dbReference>
<evidence type="ECO:0000256" key="7">
    <source>
        <dbReference type="PROSITE-ProRule" id="PRU10141"/>
    </source>
</evidence>
<dbReference type="InterPro" id="IPR017441">
    <property type="entry name" value="Protein_kinase_ATP_BS"/>
</dbReference>
<keyword evidence="9" id="KW-1133">Transmembrane helix</keyword>
<dbReference type="PANTHER" id="PTHR43289:SF6">
    <property type="entry name" value="SERINE_THREONINE-PROTEIN KINASE NEKL-3"/>
    <property type="match status" value="1"/>
</dbReference>
<feature type="domain" description="Protein kinase" evidence="10">
    <location>
        <begin position="10"/>
        <end position="270"/>
    </location>
</feature>
<evidence type="ECO:0000256" key="3">
    <source>
        <dbReference type="ARBA" id="ARBA00022679"/>
    </source>
</evidence>
<feature type="region of interest" description="Disordered" evidence="8">
    <location>
        <begin position="335"/>
        <end position="395"/>
    </location>
</feature>
<dbReference type="Proteomes" id="UP001651690">
    <property type="component" value="Unassembled WGS sequence"/>
</dbReference>
<keyword evidence="5 11" id="KW-0418">Kinase</keyword>
<dbReference type="Pfam" id="PF00069">
    <property type="entry name" value="Pkinase"/>
    <property type="match status" value="1"/>
</dbReference>
<evidence type="ECO:0000259" key="10">
    <source>
        <dbReference type="PROSITE" id="PS50011"/>
    </source>
</evidence>
<feature type="compositionally biased region" description="Low complexity" evidence="8">
    <location>
        <begin position="335"/>
        <end position="347"/>
    </location>
</feature>
<dbReference type="EMBL" id="JANDBD010000003">
    <property type="protein sequence ID" value="MCP9272277.1"/>
    <property type="molecule type" value="Genomic_DNA"/>
</dbReference>
<feature type="compositionally biased region" description="Low complexity" evidence="8">
    <location>
        <begin position="356"/>
        <end position="368"/>
    </location>
</feature>
<dbReference type="SMART" id="SM00220">
    <property type="entry name" value="S_TKc"/>
    <property type="match status" value="1"/>
</dbReference>
<dbReference type="Gene3D" id="1.10.510.10">
    <property type="entry name" value="Transferase(Phosphotransferase) domain 1"/>
    <property type="match status" value="1"/>
</dbReference>
<accession>A0ABT1M356</accession>
<dbReference type="CDD" id="cd14014">
    <property type="entry name" value="STKc_PknB_like"/>
    <property type="match status" value="1"/>
</dbReference>
<dbReference type="Gene3D" id="3.30.200.20">
    <property type="entry name" value="Phosphorylase Kinase, domain 1"/>
    <property type="match status" value="1"/>
</dbReference>
<keyword evidence="2 11" id="KW-0723">Serine/threonine-protein kinase</keyword>
<evidence type="ECO:0000256" key="6">
    <source>
        <dbReference type="ARBA" id="ARBA00022840"/>
    </source>
</evidence>
<dbReference type="PROSITE" id="PS00108">
    <property type="entry name" value="PROTEIN_KINASE_ST"/>
    <property type="match status" value="1"/>
</dbReference>
<keyword evidence="6 7" id="KW-0067">ATP-binding</keyword>
<gene>
    <name evidence="11" type="ORF">NM203_08775</name>
</gene>
<feature type="binding site" evidence="7">
    <location>
        <position position="39"/>
    </location>
    <ligand>
        <name>ATP</name>
        <dbReference type="ChEBI" id="CHEBI:30616"/>
    </ligand>
</feature>
<dbReference type="InterPro" id="IPR008271">
    <property type="entry name" value="Ser/Thr_kinase_AS"/>
</dbReference>
<keyword evidence="9" id="KW-0812">Transmembrane</keyword>
<keyword evidence="4 7" id="KW-0547">Nucleotide-binding</keyword>
<dbReference type="EC" id="2.7.11.1" evidence="1"/>
<feature type="transmembrane region" description="Helical" evidence="9">
    <location>
        <begin position="309"/>
        <end position="332"/>
    </location>
</feature>
<protein>
    <recommendedName>
        <fullName evidence="1">non-specific serine/threonine protein kinase</fullName>
        <ecNumber evidence="1">2.7.11.1</ecNumber>
    </recommendedName>
</protein>
<evidence type="ECO:0000256" key="8">
    <source>
        <dbReference type="SAM" id="MobiDB-lite"/>
    </source>
</evidence>
<keyword evidence="12" id="KW-1185">Reference proteome</keyword>
<dbReference type="PROSITE" id="PS50011">
    <property type="entry name" value="PROTEIN_KINASE_DOM"/>
    <property type="match status" value="1"/>
</dbReference>
<keyword evidence="9" id="KW-0472">Membrane</keyword>